<dbReference type="GO" id="GO:0006633">
    <property type="term" value="P:fatty acid biosynthetic process"/>
    <property type="evidence" value="ECO:0007669"/>
    <property type="project" value="InterPro"/>
</dbReference>
<comment type="similarity">
    <text evidence="1">Belongs to the 4-hydroxybenzoyl-CoA thioesterase family.</text>
</comment>
<dbReference type="Pfam" id="PF01643">
    <property type="entry name" value="Acyl-ACP_TE"/>
    <property type="match status" value="1"/>
</dbReference>
<dbReference type="InterPro" id="IPR029069">
    <property type="entry name" value="HotDog_dom_sf"/>
</dbReference>
<proteinExistence type="inferred from homology"/>
<evidence type="ECO:0000256" key="2">
    <source>
        <dbReference type="ARBA" id="ARBA00022801"/>
    </source>
</evidence>
<keyword evidence="2" id="KW-0378">Hydrolase</keyword>
<evidence type="ECO:0000313" key="5">
    <source>
        <dbReference type="Proteomes" id="UP000237819"/>
    </source>
</evidence>
<dbReference type="Proteomes" id="UP000237819">
    <property type="component" value="Unassembled WGS sequence"/>
</dbReference>
<feature type="domain" description="Acyl-ACP thioesterase N-terminal hotdog" evidence="3">
    <location>
        <begin position="6"/>
        <end position="134"/>
    </location>
</feature>
<evidence type="ECO:0000259" key="3">
    <source>
        <dbReference type="Pfam" id="PF01643"/>
    </source>
</evidence>
<organism evidence="4 5">
    <name type="scientific">Blastopirellula marina</name>
    <dbReference type="NCBI Taxonomy" id="124"/>
    <lineage>
        <taxon>Bacteria</taxon>
        <taxon>Pseudomonadati</taxon>
        <taxon>Planctomycetota</taxon>
        <taxon>Planctomycetia</taxon>
        <taxon>Pirellulales</taxon>
        <taxon>Pirellulaceae</taxon>
        <taxon>Blastopirellula</taxon>
    </lineage>
</organism>
<dbReference type="Gene3D" id="3.10.129.10">
    <property type="entry name" value="Hotdog Thioesterase"/>
    <property type="match status" value="1"/>
</dbReference>
<dbReference type="EMBL" id="PUHZ01000025">
    <property type="protein sequence ID" value="PQO42016.1"/>
    <property type="molecule type" value="Genomic_DNA"/>
</dbReference>
<dbReference type="InterPro" id="IPR050563">
    <property type="entry name" value="4-hydroxybenzoyl-CoA_TE"/>
</dbReference>
<sequence>MGMVTNLYRHKIEVVADDIDLQGHVNNLVYLKWMQDAAVAHSVDKGWGQAEYDQLRCGWVVRSHQIEYRWPAFENDQLEVVTWVESFRRASCIRKYEVQRPSDQKTLAIAQTNWAFLNMDKRMPAKVPQEIIDAFLVEGLGQTAPS</sequence>
<dbReference type="CDD" id="cd00586">
    <property type="entry name" value="4HBT"/>
    <property type="match status" value="1"/>
</dbReference>
<reference evidence="4 5" key="1">
    <citation type="submission" date="2018-02" db="EMBL/GenBank/DDBJ databases">
        <title>Comparative genomes isolates from brazilian mangrove.</title>
        <authorList>
            <person name="Araujo J.E."/>
            <person name="Taketani R.G."/>
            <person name="Silva M.C.P."/>
            <person name="Loureco M.V."/>
            <person name="Andreote F.D."/>
        </authorList>
    </citation>
    <scope>NUCLEOTIDE SEQUENCE [LARGE SCALE GENOMIC DNA]</scope>
    <source>
        <strain evidence="4 5">Nap-Phe MGV</strain>
    </source>
</reference>
<name>A0A2S8GC26_9BACT</name>
<protein>
    <submittedName>
        <fullName evidence="4">Acyl-CoA thioesterase</fullName>
    </submittedName>
</protein>
<gene>
    <name evidence="4" type="ORF">C5Y93_27035</name>
</gene>
<dbReference type="GO" id="GO:0047617">
    <property type="term" value="F:fatty acyl-CoA hydrolase activity"/>
    <property type="evidence" value="ECO:0007669"/>
    <property type="project" value="TreeGrafter"/>
</dbReference>
<dbReference type="PANTHER" id="PTHR31793">
    <property type="entry name" value="4-HYDROXYBENZOYL-COA THIOESTERASE FAMILY MEMBER"/>
    <property type="match status" value="1"/>
</dbReference>
<dbReference type="InterPro" id="IPR002864">
    <property type="entry name" value="Acyl-ACP_thioesterase_NHD"/>
</dbReference>
<comment type="caution">
    <text evidence="4">The sequence shown here is derived from an EMBL/GenBank/DDBJ whole genome shotgun (WGS) entry which is preliminary data.</text>
</comment>
<accession>A0A2S8GC26</accession>
<dbReference type="AlphaFoldDB" id="A0A2S8GC26"/>
<evidence type="ECO:0000256" key="1">
    <source>
        <dbReference type="ARBA" id="ARBA00005953"/>
    </source>
</evidence>
<evidence type="ECO:0000313" key="4">
    <source>
        <dbReference type="EMBL" id="PQO42016.1"/>
    </source>
</evidence>
<dbReference type="SUPFAM" id="SSF54637">
    <property type="entry name" value="Thioesterase/thiol ester dehydrase-isomerase"/>
    <property type="match status" value="1"/>
</dbReference>
<dbReference type="PANTHER" id="PTHR31793:SF27">
    <property type="entry name" value="NOVEL THIOESTERASE SUPERFAMILY DOMAIN AND SAPOSIN A-TYPE DOMAIN CONTAINING PROTEIN (0610012H03RIK)"/>
    <property type="match status" value="1"/>
</dbReference>